<evidence type="ECO:0000256" key="3">
    <source>
        <dbReference type="ARBA" id="ARBA00022452"/>
    </source>
</evidence>
<dbReference type="GO" id="GO:0015483">
    <property type="term" value="F:long-chain fatty acid transporting porin activity"/>
    <property type="evidence" value="ECO:0007669"/>
    <property type="project" value="TreeGrafter"/>
</dbReference>
<sequence>MKRLSAAFIALTFSASLLAEGYQVNLQSTKQTAMGHVGAALKLGAESIHFNPAGMVFMENSIDLSAGASFTYPIATFTSNGVKSETNNPVSTPFFAYAGFKIYDNLAAGIGINSPYGSTLKWGKNWVGADVIQDIALQSFNIQPTLAYKVCDKLSIGAGMMIAFGNVELSRAMLPAGTLTAMGMGPEYADVIPVSATLTGNSKISLGYNLGVLYDLTERISLGASFRSCVRMKVEEGTARLDYASDAIKSIIQALPTFPQLDQGTFSAEMPMPANLNIGVSYQATDRLLLSAEAQTVFWKAYDKLDINFSQNVLNGYSLSARKDYKNVAAYRIGGEYNLTERFDLRAGLYYDQSPIRKELYNPETPGMDKIGISTGFSFRPVQNLSVDFALLYIQGISREGEYTYTNGLGQPAQLNGRYTNIAFSPSLGLSYKY</sequence>
<evidence type="ECO:0000256" key="8">
    <source>
        <dbReference type="SAM" id="SignalP"/>
    </source>
</evidence>
<dbReference type="InterPro" id="IPR005017">
    <property type="entry name" value="OMPP1/FadL/TodX"/>
</dbReference>
<evidence type="ECO:0000313" key="9">
    <source>
        <dbReference type="EMBL" id="HIU55584.1"/>
    </source>
</evidence>
<dbReference type="AlphaFoldDB" id="A0A9D1M8H0"/>
<gene>
    <name evidence="9" type="ORF">IAB03_07270</name>
</gene>
<evidence type="ECO:0000256" key="2">
    <source>
        <dbReference type="ARBA" id="ARBA00008163"/>
    </source>
</evidence>
<accession>A0A9D1M8H0</accession>
<evidence type="ECO:0000256" key="4">
    <source>
        <dbReference type="ARBA" id="ARBA00022692"/>
    </source>
</evidence>
<name>A0A9D1M8H0_9BACT</name>
<keyword evidence="3" id="KW-1134">Transmembrane beta strand</keyword>
<dbReference type="EMBL" id="DVNA01000162">
    <property type="protein sequence ID" value="HIU55584.1"/>
    <property type="molecule type" value="Genomic_DNA"/>
</dbReference>
<keyword evidence="7" id="KW-0998">Cell outer membrane</keyword>
<evidence type="ECO:0000256" key="5">
    <source>
        <dbReference type="ARBA" id="ARBA00022729"/>
    </source>
</evidence>
<keyword evidence="5 8" id="KW-0732">Signal</keyword>
<evidence type="ECO:0000256" key="7">
    <source>
        <dbReference type="ARBA" id="ARBA00023237"/>
    </source>
</evidence>
<protein>
    <submittedName>
        <fullName evidence="9">Outer membrane protein transport protein</fullName>
    </submittedName>
</protein>
<organism evidence="9 10">
    <name type="scientific">Candidatus Gallibacteroides avistercoris</name>
    <dbReference type="NCBI Taxonomy" id="2840833"/>
    <lineage>
        <taxon>Bacteria</taxon>
        <taxon>Pseudomonadati</taxon>
        <taxon>Bacteroidota</taxon>
        <taxon>Bacteroidia</taxon>
        <taxon>Bacteroidales</taxon>
        <taxon>Bacteroidaceae</taxon>
        <taxon>Bacteroidaceae incertae sedis</taxon>
        <taxon>Candidatus Gallibacteroides</taxon>
    </lineage>
</organism>
<dbReference type="SUPFAM" id="SSF56935">
    <property type="entry name" value="Porins"/>
    <property type="match status" value="1"/>
</dbReference>
<dbReference type="PANTHER" id="PTHR35093:SF8">
    <property type="entry name" value="OUTER MEMBRANE PROTEIN NMB0088-RELATED"/>
    <property type="match status" value="1"/>
</dbReference>
<evidence type="ECO:0000256" key="1">
    <source>
        <dbReference type="ARBA" id="ARBA00004571"/>
    </source>
</evidence>
<dbReference type="GO" id="GO:0009279">
    <property type="term" value="C:cell outer membrane"/>
    <property type="evidence" value="ECO:0007669"/>
    <property type="project" value="UniProtKB-SubCell"/>
</dbReference>
<dbReference type="PANTHER" id="PTHR35093">
    <property type="entry name" value="OUTER MEMBRANE PROTEIN NMB0088-RELATED"/>
    <property type="match status" value="1"/>
</dbReference>
<comment type="subcellular location">
    <subcellularLocation>
        <location evidence="1">Cell outer membrane</location>
        <topology evidence="1">Multi-pass membrane protein</topology>
    </subcellularLocation>
</comment>
<comment type="caution">
    <text evidence="9">The sequence shown here is derived from an EMBL/GenBank/DDBJ whole genome shotgun (WGS) entry which is preliminary data.</text>
</comment>
<dbReference type="Proteomes" id="UP000824112">
    <property type="component" value="Unassembled WGS sequence"/>
</dbReference>
<reference evidence="9" key="2">
    <citation type="journal article" date="2021" name="PeerJ">
        <title>Extensive microbial diversity within the chicken gut microbiome revealed by metagenomics and culture.</title>
        <authorList>
            <person name="Gilroy R."/>
            <person name="Ravi A."/>
            <person name="Getino M."/>
            <person name="Pursley I."/>
            <person name="Horton D.L."/>
            <person name="Alikhan N.F."/>
            <person name="Baker D."/>
            <person name="Gharbi K."/>
            <person name="Hall N."/>
            <person name="Watson M."/>
            <person name="Adriaenssens E.M."/>
            <person name="Foster-Nyarko E."/>
            <person name="Jarju S."/>
            <person name="Secka A."/>
            <person name="Antonio M."/>
            <person name="Oren A."/>
            <person name="Chaudhuri R.R."/>
            <person name="La Ragione R."/>
            <person name="Hildebrand F."/>
            <person name="Pallen M.J."/>
        </authorList>
    </citation>
    <scope>NUCLEOTIDE SEQUENCE</scope>
    <source>
        <strain evidence="9">CHK158-818</strain>
    </source>
</reference>
<feature type="chain" id="PRO_5038650177" evidence="8">
    <location>
        <begin position="20"/>
        <end position="434"/>
    </location>
</feature>
<evidence type="ECO:0000313" key="10">
    <source>
        <dbReference type="Proteomes" id="UP000824112"/>
    </source>
</evidence>
<evidence type="ECO:0000256" key="6">
    <source>
        <dbReference type="ARBA" id="ARBA00023136"/>
    </source>
</evidence>
<keyword evidence="4" id="KW-0812">Transmembrane</keyword>
<comment type="similarity">
    <text evidence="2">Belongs to the OmpP1/FadL family.</text>
</comment>
<feature type="signal peptide" evidence="8">
    <location>
        <begin position="1"/>
        <end position="19"/>
    </location>
</feature>
<dbReference type="Gene3D" id="2.40.160.60">
    <property type="entry name" value="Outer membrane protein transport protein (OMPP1/FadL/TodX)"/>
    <property type="match status" value="1"/>
</dbReference>
<dbReference type="Pfam" id="PF03349">
    <property type="entry name" value="Toluene_X"/>
    <property type="match status" value="1"/>
</dbReference>
<reference evidence="9" key="1">
    <citation type="submission" date="2020-10" db="EMBL/GenBank/DDBJ databases">
        <authorList>
            <person name="Gilroy R."/>
        </authorList>
    </citation>
    <scope>NUCLEOTIDE SEQUENCE</scope>
    <source>
        <strain evidence="9">CHK158-818</strain>
    </source>
</reference>
<proteinExistence type="inferred from homology"/>
<keyword evidence="6" id="KW-0472">Membrane</keyword>